<evidence type="ECO:0000313" key="3">
    <source>
        <dbReference type="Proteomes" id="UP000471120"/>
    </source>
</evidence>
<dbReference type="GO" id="GO:0020037">
    <property type="term" value="F:heme binding"/>
    <property type="evidence" value="ECO:0007669"/>
    <property type="project" value="InterPro"/>
</dbReference>
<accession>A0A6P2C9R2</accession>
<dbReference type="Gene3D" id="1.20.58.480">
    <property type="match status" value="1"/>
</dbReference>
<organism evidence="2 3">
    <name type="scientific">Rhodococcus rhodnii</name>
    <dbReference type="NCBI Taxonomy" id="38312"/>
    <lineage>
        <taxon>Bacteria</taxon>
        <taxon>Bacillati</taxon>
        <taxon>Actinomycetota</taxon>
        <taxon>Actinomycetes</taxon>
        <taxon>Mycobacteriales</taxon>
        <taxon>Nocardiaceae</taxon>
        <taxon>Rhodococcus</taxon>
    </lineage>
</organism>
<dbReference type="RefSeq" id="WP_010838067.1">
    <property type="nucleotide sequence ID" value="NZ_QRCM01000001.1"/>
</dbReference>
<dbReference type="SUPFAM" id="SSF140959">
    <property type="entry name" value="Indolic compounds 2,3-dioxygenase-like"/>
    <property type="match status" value="1"/>
</dbReference>
<reference evidence="2 3" key="1">
    <citation type="submission" date="2018-07" db="EMBL/GenBank/DDBJ databases">
        <title>Genome sequence of Rhodococcus rhodnii ATCC 35071 from Rhodnius prolixus.</title>
        <authorList>
            <person name="Patel V."/>
            <person name="Vogel K.J."/>
        </authorList>
    </citation>
    <scope>NUCLEOTIDE SEQUENCE [LARGE SCALE GENOMIC DNA]</scope>
    <source>
        <strain evidence="2 3">ATCC 35071</strain>
    </source>
</reference>
<dbReference type="Pfam" id="PF21780">
    <property type="entry name" value="DUF6875"/>
    <property type="match status" value="1"/>
</dbReference>
<dbReference type="EMBL" id="QRCM01000001">
    <property type="protein sequence ID" value="TXG89489.1"/>
    <property type="molecule type" value="Genomic_DNA"/>
</dbReference>
<gene>
    <name evidence="2" type="ORF">DW322_03685</name>
</gene>
<proteinExistence type="predicted"/>
<keyword evidence="2" id="KW-0223">Dioxygenase</keyword>
<dbReference type="GO" id="GO:0019442">
    <property type="term" value="P:L-tryptophan catabolic process to acetyl-CoA"/>
    <property type="evidence" value="ECO:0007669"/>
    <property type="project" value="TreeGrafter"/>
</dbReference>
<dbReference type="GO" id="GO:0046872">
    <property type="term" value="F:metal ion binding"/>
    <property type="evidence" value="ECO:0007669"/>
    <property type="project" value="InterPro"/>
</dbReference>
<dbReference type="PANTHER" id="PTHR10138:SF0">
    <property type="entry name" value="TRYPTOPHAN 2,3-DIOXYGENASE"/>
    <property type="match status" value="1"/>
</dbReference>
<dbReference type="InterPro" id="IPR049240">
    <property type="entry name" value="DUF6875"/>
</dbReference>
<comment type="caution">
    <text evidence="2">The sequence shown here is derived from an EMBL/GenBank/DDBJ whole genome shotgun (WGS) entry which is preliminary data.</text>
</comment>
<name>A0A6P2C9R2_9NOCA</name>
<dbReference type="AlphaFoldDB" id="A0A6P2C9R2"/>
<dbReference type="Pfam" id="PF03301">
    <property type="entry name" value="Trp_dioxygenase"/>
    <property type="match status" value="2"/>
</dbReference>
<dbReference type="InterPro" id="IPR004981">
    <property type="entry name" value="Trp_2_3_dOase"/>
</dbReference>
<keyword evidence="2" id="KW-0560">Oxidoreductase</keyword>
<feature type="domain" description="DUF6875" evidence="1">
    <location>
        <begin position="13"/>
        <end position="182"/>
    </location>
</feature>
<protein>
    <submittedName>
        <fullName evidence="2">Tryptophan 2,3-dioxygenase</fullName>
    </submittedName>
</protein>
<evidence type="ECO:0000313" key="2">
    <source>
        <dbReference type="EMBL" id="TXG89489.1"/>
    </source>
</evidence>
<evidence type="ECO:0000259" key="1">
    <source>
        <dbReference type="Pfam" id="PF21780"/>
    </source>
</evidence>
<dbReference type="InterPro" id="IPR037217">
    <property type="entry name" value="Trp/Indoleamine_2_3_dOase-like"/>
</dbReference>
<sequence>MTSVLSIDPHVRTEIEEWYERYLQQPHDDLGRSGPVCPFVGPSTAAGAMRFEQLELGEDVSVTDIATAMERQLERFPTLQWPEGKDGVAALVTVVDLPPSRLPLLDEAQRITKTTAVERGLMLGQFHPECPEPAERNPEFEVSLSPVPLFVVRNMALHDILFLHSDPTCFRHYDERFGDRYTGTSVGKVDDRYTALYENAMRTTAATGSEYIDYQSIDVLLSLQNPHTRQPAEMTFYLAGQAKELMFKMVYELGRHVRLALVQDESDAACSLLFRASRAMRWLEGAWDVLATLSPMEFESFRPSLGNASGIDSYMYRMVEFSLGNKSTRMLARYDGLSGVSEQVHRAFNESSIYDEAIAHLTRQGWMTGAGPAEVQLGWRTIYSRCGPDTKEFRLAEALMEFAYAFARWRAVHLLVVERTIGWKPGTGGTEGVDWLRRVAEHRIFPELWSARDSLGASSVNRSPQCPFA</sequence>
<dbReference type="GO" id="GO:0004833">
    <property type="term" value="F:L-tryptophan 2,3-dioxygenase activity"/>
    <property type="evidence" value="ECO:0007669"/>
    <property type="project" value="InterPro"/>
</dbReference>
<dbReference type="Proteomes" id="UP000471120">
    <property type="component" value="Unassembled WGS sequence"/>
</dbReference>
<dbReference type="GO" id="GO:0019441">
    <property type="term" value="P:L-tryptophan catabolic process to kynurenine"/>
    <property type="evidence" value="ECO:0007669"/>
    <property type="project" value="InterPro"/>
</dbReference>
<dbReference type="PANTHER" id="PTHR10138">
    <property type="entry name" value="TRYPTOPHAN 2,3-DIOXYGENASE"/>
    <property type="match status" value="1"/>
</dbReference>